<dbReference type="Gene3D" id="3.30.450.20">
    <property type="entry name" value="PAS domain"/>
    <property type="match status" value="1"/>
</dbReference>
<dbReference type="Gene3D" id="3.30.70.20">
    <property type="match status" value="1"/>
</dbReference>
<dbReference type="PROSITE" id="PS00198">
    <property type="entry name" value="4FE4S_FER_1"/>
    <property type="match status" value="1"/>
</dbReference>
<evidence type="ECO:0000313" key="7">
    <source>
        <dbReference type="EMBL" id="KEJ92623.1"/>
    </source>
</evidence>
<dbReference type="InterPro" id="IPR007202">
    <property type="entry name" value="4Fe-4S_dom"/>
</dbReference>
<dbReference type="Proteomes" id="UP000027665">
    <property type="component" value="Unassembled WGS sequence"/>
</dbReference>
<gene>
    <name evidence="7" type="ORF">EH55_02365</name>
</gene>
<dbReference type="RefSeq" id="WP_037975291.1">
    <property type="nucleotide sequence ID" value="NZ_JMKI01000021.1"/>
</dbReference>
<feature type="domain" description="4Fe-4S ferredoxin-type" evidence="5">
    <location>
        <begin position="31"/>
        <end position="60"/>
    </location>
</feature>
<protein>
    <submittedName>
        <fullName evidence="7">Uncharacterized protein</fullName>
    </submittedName>
</protein>
<dbReference type="OrthoDB" id="9798098at2"/>
<dbReference type="InterPro" id="IPR035965">
    <property type="entry name" value="PAS-like_dom_sf"/>
</dbReference>
<evidence type="ECO:0000313" key="8">
    <source>
        <dbReference type="Proteomes" id="UP000027665"/>
    </source>
</evidence>
<dbReference type="InterPro" id="IPR000014">
    <property type="entry name" value="PAS"/>
</dbReference>
<sequence length="578" mass="64397">MKYIHVAQANCKNCYKCLKVCPVKSIRYKDNHVEVLDEECILCGRCIRNCPQHAKSLTNDISAIRGALRAGGRARVAALAPSYIASFGADNRFKLAGALRRLGFDAVEETAVGAHAVTREYARILESGKMDNMITTCCSSLVFLVQKYFPRLTPQLAPVLSPMEAHGAWLRKKYGADALIVFFAPCISKIEEARTSPAHNISGVVTFKQLSEWLEEEDISISSAPEGFFGSDPSASAIYPVFEGITEDVRANLPPDSPVFDRYSFLSLQGAKDVVEMLEEMQAGRLHDCFIEAGICYGSCVNGPEKPDSGYMPISTALELRRYLKKEEKNAREMDLSSVELARVIEPTPVRMEIPDEKTIRSILAQIGKTDPSHELNCGSCGYRTCREKAIAVYQKKAELYMCMPYMSQISETLANVTLSVSPDYIIAVDDALLVRECNLAAQHLFRLTRDKIVGRRIDDFLDPYDFAISIGERKDIPLHKVRYKKRGITVNQTVVYIKEQGLAIAFLHDITKEEEEAEELGRLKLDTMEMAQNVIDKQMTVAQEIASLLGETTAETKVTLTKLKNLIIYDGKNEGNG</sequence>
<keyword evidence="1" id="KW-0004">4Fe-4S</keyword>
<keyword evidence="8" id="KW-1185">Reference proteome</keyword>
<keyword evidence="2" id="KW-0479">Metal-binding</keyword>
<comment type="caution">
    <text evidence="7">The sequence shown here is derived from an EMBL/GenBank/DDBJ whole genome shotgun (WGS) entry which is preliminary data.</text>
</comment>
<dbReference type="STRING" id="2754.EH55_02365"/>
<dbReference type="CDD" id="cd00130">
    <property type="entry name" value="PAS"/>
    <property type="match status" value="1"/>
</dbReference>
<dbReference type="SUPFAM" id="SSF54862">
    <property type="entry name" value="4Fe-4S ferredoxins"/>
    <property type="match status" value="1"/>
</dbReference>
<name>A0A073IQK4_9BACT</name>
<dbReference type="PROSITE" id="PS51379">
    <property type="entry name" value="4FE4S_FER_2"/>
    <property type="match status" value="2"/>
</dbReference>
<evidence type="ECO:0000259" key="5">
    <source>
        <dbReference type="PROSITE" id="PS51379"/>
    </source>
</evidence>
<dbReference type="InterPro" id="IPR050340">
    <property type="entry name" value="Cytosolic_Fe-S_CAF"/>
</dbReference>
<accession>A0A073IQK4</accession>
<evidence type="ECO:0000256" key="1">
    <source>
        <dbReference type="ARBA" id="ARBA00022485"/>
    </source>
</evidence>
<dbReference type="InterPro" id="IPR017896">
    <property type="entry name" value="4Fe4S_Fe-S-bd"/>
</dbReference>
<dbReference type="AlphaFoldDB" id="A0A073IQK4"/>
<proteinExistence type="predicted"/>
<dbReference type="Pfam" id="PF02906">
    <property type="entry name" value="Fe_hyd_lg_C"/>
    <property type="match status" value="1"/>
</dbReference>
<dbReference type="EMBL" id="JMKI01000021">
    <property type="protein sequence ID" value="KEJ92623.1"/>
    <property type="molecule type" value="Genomic_DNA"/>
</dbReference>
<dbReference type="GeneID" id="90983204"/>
<reference evidence="7 8" key="1">
    <citation type="submission" date="2014-04" db="EMBL/GenBank/DDBJ databases">
        <title>Draft Genome Sequence of Synergistes jonesii.</title>
        <authorList>
            <person name="Coil D.A."/>
            <person name="Eisen J.A."/>
            <person name="Holland-Moritz H.E."/>
        </authorList>
    </citation>
    <scope>NUCLEOTIDE SEQUENCE [LARGE SCALE GENOMIC DNA]</scope>
    <source>
        <strain evidence="7 8">78-1</strain>
    </source>
</reference>
<dbReference type="GO" id="GO:0046872">
    <property type="term" value="F:metal ion binding"/>
    <property type="evidence" value="ECO:0007669"/>
    <property type="project" value="UniProtKB-KW"/>
</dbReference>
<organism evidence="7 8">
    <name type="scientific">Synergistes jonesii</name>
    <dbReference type="NCBI Taxonomy" id="2754"/>
    <lineage>
        <taxon>Bacteria</taxon>
        <taxon>Thermotogati</taxon>
        <taxon>Synergistota</taxon>
        <taxon>Synergistia</taxon>
        <taxon>Synergistales</taxon>
        <taxon>Synergistaceae</taxon>
        <taxon>Synergistes</taxon>
    </lineage>
</organism>
<dbReference type="SUPFAM" id="SSF55785">
    <property type="entry name" value="PYP-like sensor domain (PAS domain)"/>
    <property type="match status" value="1"/>
</dbReference>
<dbReference type="InterPro" id="IPR017900">
    <property type="entry name" value="4Fe4S_Fe_S_CS"/>
</dbReference>
<feature type="domain" description="4Fe-4S" evidence="6">
    <location>
        <begin position="359"/>
        <end position="420"/>
    </location>
</feature>
<evidence type="ECO:0000256" key="2">
    <source>
        <dbReference type="ARBA" id="ARBA00022723"/>
    </source>
</evidence>
<dbReference type="InterPro" id="IPR009016">
    <property type="entry name" value="Fe_hydrogenase"/>
</dbReference>
<dbReference type="PANTHER" id="PTHR11615">
    <property type="entry name" value="NITRATE, FORMATE, IRON DEHYDROGENASE"/>
    <property type="match status" value="1"/>
</dbReference>
<dbReference type="Gene3D" id="3.40.950.10">
    <property type="entry name" value="Fe-only Hydrogenase (Larger Subunit), Chain L, domain 3"/>
    <property type="match status" value="1"/>
</dbReference>
<dbReference type="Gene3D" id="1.10.15.40">
    <property type="entry name" value="Electron transport complex subunit B, putative Fe-S cluster"/>
    <property type="match status" value="1"/>
</dbReference>
<dbReference type="eggNOG" id="COG4624">
    <property type="taxonomic scope" value="Bacteria"/>
</dbReference>
<evidence type="ECO:0000259" key="6">
    <source>
        <dbReference type="PROSITE" id="PS51656"/>
    </source>
</evidence>
<dbReference type="SUPFAM" id="SSF53920">
    <property type="entry name" value="Fe-only hydrogenase"/>
    <property type="match status" value="1"/>
</dbReference>
<dbReference type="Pfam" id="PF04060">
    <property type="entry name" value="FeS"/>
    <property type="match status" value="1"/>
</dbReference>
<dbReference type="Pfam" id="PF13237">
    <property type="entry name" value="Fer4_10"/>
    <property type="match status" value="1"/>
</dbReference>
<dbReference type="PATRIC" id="fig|2754.20.peg.623"/>
<dbReference type="GO" id="GO:0051539">
    <property type="term" value="F:4 iron, 4 sulfur cluster binding"/>
    <property type="evidence" value="ECO:0007669"/>
    <property type="project" value="UniProtKB-KW"/>
</dbReference>
<keyword evidence="4" id="KW-0411">Iron-sulfur</keyword>
<dbReference type="PROSITE" id="PS51656">
    <property type="entry name" value="4FE4S"/>
    <property type="match status" value="1"/>
</dbReference>
<evidence type="ECO:0000256" key="4">
    <source>
        <dbReference type="ARBA" id="ARBA00023014"/>
    </source>
</evidence>
<dbReference type="eggNOG" id="COG2221">
    <property type="taxonomic scope" value="Bacteria"/>
</dbReference>
<dbReference type="InterPro" id="IPR004108">
    <property type="entry name" value="Fe_hydrogenase_lsu_C"/>
</dbReference>
<evidence type="ECO:0000256" key="3">
    <source>
        <dbReference type="ARBA" id="ARBA00023004"/>
    </source>
</evidence>
<keyword evidence="3" id="KW-0408">Iron</keyword>
<feature type="domain" description="4Fe-4S ferredoxin-type" evidence="5">
    <location>
        <begin position="2"/>
        <end position="30"/>
    </location>
</feature>